<feature type="transmembrane region" description="Helical" evidence="1">
    <location>
        <begin position="197"/>
        <end position="214"/>
    </location>
</feature>
<organism evidence="2 3">
    <name type="scientific">Diploptera punctata</name>
    <name type="common">Pacific beetle cockroach</name>
    <dbReference type="NCBI Taxonomy" id="6984"/>
    <lineage>
        <taxon>Eukaryota</taxon>
        <taxon>Metazoa</taxon>
        <taxon>Ecdysozoa</taxon>
        <taxon>Arthropoda</taxon>
        <taxon>Hexapoda</taxon>
        <taxon>Insecta</taxon>
        <taxon>Pterygota</taxon>
        <taxon>Neoptera</taxon>
        <taxon>Polyneoptera</taxon>
        <taxon>Dictyoptera</taxon>
        <taxon>Blattodea</taxon>
        <taxon>Blaberoidea</taxon>
        <taxon>Blaberidae</taxon>
        <taxon>Diplopterinae</taxon>
        <taxon>Diploptera</taxon>
    </lineage>
</organism>
<keyword evidence="1" id="KW-0812">Transmembrane</keyword>
<dbReference type="AlphaFoldDB" id="A0AAD7Z651"/>
<evidence type="ECO:0000313" key="3">
    <source>
        <dbReference type="Proteomes" id="UP001233999"/>
    </source>
</evidence>
<accession>A0AAD7Z651</accession>
<dbReference type="Proteomes" id="UP001233999">
    <property type="component" value="Unassembled WGS sequence"/>
</dbReference>
<comment type="caution">
    <text evidence="2">The sequence shown here is derived from an EMBL/GenBank/DDBJ whole genome shotgun (WGS) entry which is preliminary data.</text>
</comment>
<protein>
    <submittedName>
        <fullName evidence="2">Uncharacterized protein</fullName>
    </submittedName>
</protein>
<dbReference type="EMBL" id="JASPKZ010010286">
    <property type="protein sequence ID" value="KAJ9574471.1"/>
    <property type="molecule type" value="Genomic_DNA"/>
</dbReference>
<keyword evidence="1" id="KW-0472">Membrane</keyword>
<evidence type="ECO:0000256" key="1">
    <source>
        <dbReference type="SAM" id="Phobius"/>
    </source>
</evidence>
<reference evidence="2" key="1">
    <citation type="journal article" date="2023" name="IScience">
        <title>Live-bearing cockroach genome reveals convergent evolutionary mechanisms linked to viviparity in insects and beyond.</title>
        <authorList>
            <person name="Fouks B."/>
            <person name="Harrison M.C."/>
            <person name="Mikhailova A.A."/>
            <person name="Marchal E."/>
            <person name="English S."/>
            <person name="Carruthers M."/>
            <person name="Jennings E.C."/>
            <person name="Chiamaka E.L."/>
            <person name="Frigard R.A."/>
            <person name="Pippel M."/>
            <person name="Attardo G.M."/>
            <person name="Benoit J.B."/>
            <person name="Bornberg-Bauer E."/>
            <person name="Tobe S.S."/>
        </authorList>
    </citation>
    <scope>NUCLEOTIDE SEQUENCE</scope>
    <source>
        <strain evidence="2">Stay&amp;Tobe</strain>
    </source>
</reference>
<name>A0AAD7Z651_DIPPU</name>
<feature type="transmembrane region" description="Helical" evidence="1">
    <location>
        <begin position="171"/>
        <end position="191"/>
    </location>
</feature>
<evidence type="ECO:0000313" key="2">
    <source>
        <dbReference type="EMBL" id="KAJ9574471.1"/>
    </source>
</evidence>
<feature type="transmembrane region" description="Helical" evidence="1">
    <location>
        <begin position="133"/>
        <end position="159"/>
    </location>
</feature>
<keyword evidence="1" id="KW-1133">Transmembrane helix</keyword>
<gene>
    <name evidence="2" type="ORF">L9F63_008359</name>
</gene>
<keyword evidence="3" id="KW-1185">Reference proteome</keyword>
<proteinExistence type="predicted"/>
<feature type="non-terminal residue" evidence="2">
    <location>
        <position position="215"/>
    </location>
</feature>
<reference evidence="2" key="2">
    <citation type="submission" date="2023-05" db="EMBL/GenBank/DDBJ databases">
        <authorList>
            <person name="Fouks B."/>
        </authorList>
    </citation>
    <scope>NUCLEOTIDE SEQUENCE</scope>
    <source>
        <strain evidence="2">Stay&amp;Tobe</strain>
        <tissue evidence="2">Testes</tissue>
    </source>
</reference>
<sequence length="215" mass="24162">MKLKLIGKPNLEKCCKVSQFCCCLCSLKSGTIFIAVLFTINKSIHTNIKRSMTYKARAVIMKILTLNYFNKHDLIFLGSGKKNIPLAPIINPSQLPHIFSLFAVSAVFSYIPSFDFEGNITHHGSFGYEFGAYGIYTLLNIMKISCVIWFLVNLSLLFGALGDRVNFVIPWVGWHLAMFFLQFPVAIWIGFIVTDVVEAHLLEVVTLAIAFVLNT</sequence>